<accession>A0ABQ7WLG1</accession>
<sequence length="98" mass="11021">MDSGKALSIEADSSRPSAVGPFESLAEELREFDDFLEDQRKQKAHLLRLEKVYTDLAKSHANDLLSSSRPDESNEFPAQWSEDDDVDDNEATESDDSE</sequence>
<comment type="caution">
    <text evidence="2">The sequence shown here is derived from an EMBL/GenBank/DDBJ whole genome shotgun (WGS) entry which is preliminary data.</text>
</comment>
<gene>
    <name evidence="2" type="ORF">KY290_000968</name>
</gene>
<feature type="compositionally biased region" description="Acidic residues" evidence="1">
    <location>
        <begin position="81"/>
        <end position="98"/>
    </location>
</feature>
<name>A0ABQ7WLG1_SOLTU</name>
<protein>
    <submittedName>
        <fullName evidence="2">Uncharacterized protein</fullName>
    </submittedName>
</protein>
<organism evidence="2 3">
    <name type="scientific">Solanum tuberosum</name>
    <name type="common">Potato</name>
    <dbReference type="NCBI Taxonomy" id="4113"/>
    <lineage>
        <taxon>Eukaryota</taxon>
        <taxon>Viridiplantae</taxon>
        <taxon>Streptophyta</taxon>
        <taxon>Embryophyta</taxon>
        <taxon>Tracheophyta</taxon>
        <taxon>Spermatophyta</taxon>
        <taxon>Magnoliopsida</taxon>
        <taxon>eudicotyledons</taxon>
        <taxon>Gunneridae</taxon>
        <taxon>Pentapetalae</taxon>
        <taxon>asterids</taxon>
        <taxon>lamiids</taxon>
        <taxon>Solanales</taxon>
        <taxon>Solanaceae</taxon>
        <taxon>Solanoideae</taxon>
        <taxon>Solaneae</taxon>
        <taxon>Solanum</taxon>
    </lineage>
</organism>
<feature type="region of interest" description="Disordered" evidence="1">
    <location>
        <begin position="1"/>
        <end position="22"/>
    </location>
</feature>
<feature type="region of interest" description="Disordered" evidence="1">
    <location>
        <begin position="62"/>
        <end position="98"/>
    </location>
</feature>
<proteinExistence type="predicted"/>
<reference evidence="2 3" key="1">
    <citation type="journal article" date="2021" name="bioRxiv">
        <title>Chromosome-scale and haplotype-resolved genome assembly of a tetraploid potato cultivar.</title>
        <authorList>
            <person name="Sun H."/>
            <person name="Jiao W.-B."/>
            <person name="Krause K."/>
            <person name="Campoy J.A."/>
            <person name="Goel M."/>
            <person name="Folz-Donahue K."/>
            <person name="Kukat C."/>
            <person name="Huettel B."/>
            <person name="Schneeberger K."/>
        </authorList>
    </citation>
    <scope>NUCLEOTIDE SEQUENCE [LARGE SCALE GENOMIC DNA]</scope>
    <source>
        <strain evidence="2">SolTubOtavaFocal</strain>
        <tissue evidence="2">Leaves</tissue>
    </source>
</reference>
<dbReference type="EMBL" id="JAIVGD010000001">
    <property type="protein sequence ID" value="KAH0781370.1"/>
    <property type="molecule type" value="Genomic_DNA"/>
</dbReference>
<keyword evidence="3" id="KW-1185">Reference proteome</keyword>
<evidence type="ECO:0000313" key="3">
    <source>
        <dbReference type="Proteomes" id="UP000826656"/>
    </source>
</evidence>
<evidence type="ECO:0000256" key="1">
    <source>
        <dbReference type="SAM" id="MobiDB-lite"/>
    </source>
</evidence>
<dbReference type="Proteomes" id="UP000826656">
    <property type="component" value="Unassembled WGS sequence"/>
</dbReference>
<evidence type="ECO:0000313" key="2">
    <source>
        <dbReference type="EMBL" id="KAH0781370.1"/>
    </source>
</evidence>